<accession>A0A1G2CGS9</accession>
<organism evidence="2 3">
    <name type="scientific">Candidatus Liptonbacteria bacterium RIFCSPLOWO2_01_FULL_52_25</name>
    <dbReference type="NCBI Taxonomy" id="1798650"/>
    <lineage>
        <taxon>Bacteria</taxon>
        <taxon>Candidatus Liptoniibacteriota</taxon>
    </lineage>
</organism>
<gene>
    <name evidence="2" type="ORF">A2945_03155</name>
</gene>
<evidence type="ECO:0000256" key="1">
    <source>
        <dbReference type="SAM" id="Phobius"/>
    </source>
</evidence>
<dbReference type="AlphaFoldDB" id="A0A1G2CGS9"/>
<sequence>MFGSIESAHEKWRGKGASMTAFQFFGGLLIFGLLWLVFPRTSFAMALSACLTTVYKINLFPGKGAGNALDTFAMTIILLVGCICGLILDIVEHKKAMRW</sequence>
<name>A0A1G2CGS9_9BACT</name>
<proteinExistence type="predicted"/>
<feature type="transmembrane region" description="Helical" evidence="1">
    <location>
        <begin position="71"/>
        <end position="91"/>
    </location>
</feature>
<dbReference type="STRING" id="1798650.A2945_03155"/>
<evidence type="ECO:0000313" key="2">
    <source>
        <dbReference type="EMBL" id="OGY99617.1"/>
    </source>
</evidence>
<evidence type="ECO:0000313" key="3">
    <source>
        <dbReference type="Proteomes" id="UP000178880"/>
    </source>
</evidence>
<feature type="transmembrane region" description="Helical" evidence="1">
    <location>
        <begin position="21"/>
        <end position="38"/>
    </location>
</feature>
<keyword evidence="1" id="KW-0472">Membrane</keyword>
<protein>
    <submittedName>
        <fullName evidence="2">Uncharacterized protein</fullName>
    </submittedName>
</protein>
<comment type="caution">
    <text evidence="2">The sequence shown here is derived from an EMBL/GenBank/DDBJ whole genome shotgun (WGS) entry which is preliminary data.</text>
</comment>
<reference evidence="2 3" key="1">
    <citation type="journal article" date="2016" name="Nat. Commun.">
        <title>Thousands of microbial genomes shed light on interconnected biogeochemical processes in an aquifer system.</title>
        <authorList>
            <person name="Anantharaman K."/>
            <person name="Brown C.T."/>
            <person name="Hug L.A."/>
            <person name="Sharon I."/>
            <person name="Castelle C.J."/>
            <person name="Probst A.J."/>
            <person name="Thomas B.C."/>
            <person name="Singh A."/>
            <person name="Wilkins M.J."/>
            <person name="Karaoz U."/>
            <person name="Brodie E.L."/>
            <person name="Williams K.H."/>
            <person name="Hubbard S.S."/>
            <person name="Banfield J.F."/>
        </authorList>
    </citation>
    <scope>NUCLEOTIDE SEQUENCE [LARGE SCALE GENOMIC DNA]</scope>
</reference>
<keyword evidence="1" id="KW-0812">Transmembrane</keyword>
<keyword evidence="1" id="KW-1133">Transmembrane helix</keyword>
<dbReference type="EMBL" id="MHLA01000014">
    <property type="protein sequence ID" value="OGY99617.1"/>
    <property type="molecule type" value="Genomic_DNA"/>
</dbReference>
<dbReference type="Proteomes" id="UP000178880">
    <property type="component" value="Unassembled WGS sequence"/>
</dbReference>